<comment type="caution">
    <text evidence="1">The sequence shown here is derived from an EMBL/GenBank/DDBJ whole genome shotgun (WGS) entry which is preliminary data.</text>
</comment>
<accession>A0ABV8P579</accession>
<evidence type="ECO:0000313" key="1">
    <source>
        <dbReference type="EMBL" id="MFC4210413.1"/>
    </source>
</evidence>
<evidence type="ECO:0000313" key="2">
    <source>
        <dbReference type="Proteomes" id="UP001595789"/>
    </source>
</evidence>
<dbReference type="Proteomes" id="UP001595789">
    <property type="component" value="Unassembled WGS sequence"/>
</dbReference>
<gene>
    <name evidence="1" type="ORF">ACFOWA_04420</name>
</gene>
<sequence length="88" mass="9461">MEIIVSISSGFAALPTAIALVEKLGAAAIVRFINIGWLGKWEILIIVISSVAEKSLNLNISFFGDTNRGTCLDKDEGRAKWSLIAAQL</sequence>
<name>A0ABV8P579_9SPHI</name>
<reference evidence="2" key="1">
    <citation type="journal article" date="2019" name="Int. J. Syst. Evol. Microbiol.">
        <title>The Global Catalogue of Microorganisms (GCM) 10K type strain sequencing project: providing services to taxonomists for standard genome sequencing and annotation.</title>
        <authorList>
            <consortium name="The Broad Institute Genomics Platform"/>
            <consortium name="The Broad Institute Genome Sequencing Center for Infectious Disease"/>
            <person name="Wu L."/>
            <person name="Ma J."/>
        </authorList>
    </citation>
    <scope>NUCLEOTIDE SEQUENCE [LARGE SCALE GENOMIC DNA]</scope>
    <source>
        <strain evidence="2">CCM 8691</strain>
    </source>
</reference>
<organism evidence="1 2">
    <name type="scientific">Pedobacter lithocola</name>
    <dbReference type="NCBI Taxonomy" id="1908239"/>
    <lineage>
        <taxon>Bacteria</taxon>
        <taxon>Pseudomonadati</taxon>
        <taxon>Bacteroidota</taxon>
        <taxon>Sphingobacteriia</taxon>
        <taxon>Sphingobacteriales</taxon>
        <taxon>Sphingobacteriaceae</taxon>
        <taxon>Pedobacter</taxon>
    </lineage>
</organism>
<protein>
    <submittedName>
        <fullName evidence="1">Uncharacterized protein</fullName>
    </submittedName>
</protein>
<dbReference type="EMBL" id="JBHSBW010000007">
    <property type="protein sequence ID" value="MFC4210413.1"/>
    <property type="molecule type" value="Genomic_DNA"/>
</dbReference>
<proteinExistence type="predicted"/>
<dbReference type="RefSeq" id="WP_378982175.1">
    <property type="nucleotide sequence ID" value="NZ_JBHSBW010000007.1"/>
</dbReference>
<keyword evidence="2" id="KW-1185">Reference proteome</keyword>